<dbReference type="AlphaFoldDB" id="A0A2K3KSK5"/>
<protein>
    <submittedName>
        <fullName evidence="1">Uncharacterized protein</fullName>
    </submittedName>
</protein>
<reference evidence="1 2" key="2">
    <citation type="journal article" date="2017" name="Front. Plant Sci.">
        <title>Gene Classification and Mining of Molecular Markers Useful in Red Clover (Trifolium pratense) Breeding.</title>
        <authorList>
            <person name="Istvanek J."/>
            <person name="Dluhosova J."/>
            <person name="Dluhos P."/>
            <person name="Patkova L."/>
            <person name="Nedelnik J."/>
            <person name="Repkova J."/>
        </authorList>
    </citation>
    <scope>NUCLEOTIDE SEQUENCE [LARGE SCALE GENOMIC DNA]</scope>
    <source>
        <strain evidence="2">cv. Tatra</strain>
        <tissue evidence="1">Young leaves</tissue>
    </source>
</reference>
<proteinExistence type="predicted"/>
<comment type="caution">
    <text evidence="1">The sequence shown here is derived from an EMBL/GenBank/DDBJ whole genome shotgun (WGS) entry which is preliminary data.</text>
</comment>
<reference evidence="1 2" key="1">
    <citation type="journal article" date="2014" name="Am. J. Bot.">
        <title>Genome assembly and annotation for red clover (Trifolium pratense; Fabaceae).</title>
        <authorList>
            <person name="Istvanek J."/>
            <person name="Jaros M."/>
            <person name="Krenek A."/>
            <person name="Repkova J."/>
        </authorList>
    </citation>
    <scope>NUCLEOTIDE SEQUENCE [LARGE SCALE GENOMIC DNA]</scope>
    <source>
        <strain evidence="2">cv. Tatra</strain>
        <tissue evidence="1">Young leaves</tissue>
    </source>
</reference>
<dbReference type="EMBL" id="ASHM01245228">
    <property type="protein sequence ID" value="PNX69266.1"/>
    <property type="molecule type" value="Genomic_DNA"/>
</dbReference>
<evidence type="ECO:0000313" key="1">
    <source>
        <dbReference type="EMBL" id="PNX69266.1"/>
    </source>
</evidence>
<gene>
    <name evidence="1" type="ORF">L195_g064355</name>
</gene>
<name>A0A2K3KSK5_TRIPR</name>
<organism evidence="1 2">
    <name type="scientific">Trifolium pratense</name>
    <name type="common">Red clover</name>
    <dbReference type="NCBI Taxonomy" id="57577"/>
    <lineage>
        <taxon>Eukaryota</taxon>
        <taxon>Viridiplantae</taxon>
        <taxon>Streptophyta</taxon>
        <taxon>Embryophyta</taxon>
        <taxon>Tracheophyta</taxon>
        <taxon>Spermatophyta</taxon>
        <taxon>Magnoliopsida</taxon>
        <taxon>eudicotyledons</taxon>
        <taxon>Gunneridae</taxon>
        <taxon>Pentapetalae</taxon>
        <taxon>rosids</taxon>
        <taxon>fabids</taxon>
        <taxon>Fabales</taxon>
        <taxon>Fabaceae</taxon>
        <taxon>Papilionoideae</taxon>
        <taxon>50 kb inversion clade</taxon>
        <taxon>NPAAA clade</taxon>
        <taxon>Hologalegina</taxon>
        <taxon>IRL clade</taxon>
        <taxon>Trifolieae</taxon>
        <taxon>Trifolium</taxon>
    </lineage>
</organism>
<accession>A0A2K3KSK5</accession>
<dbReference type="Proteomes" id="UP000236291">
    <property type="component" value="Unassembled WGS sequence"/>
</dbReference>
<feature type="non-terminal residue" evidence="1">
    <location>
        <position position="1"/>
    </location>
</feature>
<sequence>EAFAQRTGGEQLATSRCSTGVVRYGSPGLRSSNCSLLLAMSQ</sequence>
<evidence type="ECO:0000313" key="2">
    <source>
        <dbReference type="Proteomes" id="UP000236291"/>
    </source>
</evidence>